<proteinExistence type="predicted"/>
<sequence>MDEPQWEGDAPSYEICSCCFFQAGFDDDGASEPVTVEEYRKSWLRYKGTWANFLTRRPENWDLREQLKNIDVDLDKEDKPVIRSIGHITFSVADMERAVIFYIHVFGVQPLLVRPNIAYFESAGIWWTLNLQENMVKEESKQSYTHIAFSVKEEDIETLQARLLKAGATIEESHQHNPNGENKSIYFRDPDGHLLEFHTGTLEQQLDYYRR</sequence>
<organism evidence="2 3">
    <name type="scientific">Paenibacillus kyungheensis</name>
    <dbReference type="NCBI Taxonomy" id="1452732"/>
    <lineage>
        <taxon>Bacteria</taxon>
        <taxon>Bacillati</taxon>
        <taxon>Bacillota</taxon>
        <taxon>Bacilli</taxon>
        <taxon>Bacillales</taxon>
        <taxon>Paenibacillaceae</taxon>
        <taxon>Paenibacillus</taxon>
    </lineage>
</organism>
<dbReference type="RefSeq" id="WP_273615224.1">
    <property type="nucleotide sequence ID" value="NZ_CP117416.1"/>
</dbReference>
<dbReference type="InterPro" id="IPR029068">
    <property type="entry name" value="Glyas_Bleomycin-R_OHBP_Dase"/>
</dbReference>
<dbReference type="EMBL" id="CP117416">
    <property type="protein sequence ID" value="WCT56963.1"/>
    <property type="molecule type" value="Genomic_DNA"/>
</dbReference>
<dbReference type="Proteomes" id="UP001220509">
    <property type="component" value="Chromosome"/>
</dbReference>
<dbReference type="PANTHER" id="PTHR21366:SF31">
    <property type="entry name" value="METALLOTHIOL TRANSFERASE FOSB"/>
    <property type="match status" value="1"/>
</dbReference>
<name>A0AAX3M501_9BACL</name>
<dbReference type="KEGG" id="pka:PQ456_05420"/>
<reference evidence="2 3" key="1">
    <citation type="submission" date="2023-02" db="EMBL/GenBank/DDBJ databases">
        <title>Genome sequence of Paenibacillus kyungheensis KACC 18744.</title>
        <authorList>
            <person name="Kim S."/>
            <person name="Heo J."/>
            <person name="Kwon S.-W."/>
        </authorList>
    </citation>
    <scope>NUCLEOTIDE SEQUENCE [LARGE SCALE GENOMIC DNA]</scope>
    <source>
        <strain evidence="2 3">KACC 18744</strain>
    </source>
</reference>
<keyword evidence="3" id="KW-1185">Reference proteome</keyword>
<gene>
    <name evidence="2" type="ORF">PQ456_05420</name>
</gene>
<dbReference type="PROSITE" id="PS51819">
    <property type="entry name" value="VOC"/>
    <property type="match status" value="1"/>
</dbReference>
<evidence type="ECO:0000313" key="3">
    <source>
        <dbReference type="Proteomes" id="UP001220509"/>
    </source>
</evidence>
<dbReference type="SUPFAM" id="SSF54593">
    <property type="entry name" value="Glyoxalase/Bleomycin resistance protein/Dihydroxybiphenyl dioxygenase"/>
    <property type="match status" value="1"/>
</dbReference>
<dbReference type="AlphaFoldDB" id="A0AAX3M501"/>
<dbReference type="Gene3D" id="3.10.180.10">
    <property type="entry name" value="2,3-Dihydroxybiphenyl 1,2-Dioxygenase, domain 1"/>
    <property type="match status" value="1"/>
</dbReference>
<dbReference type="PANTHER" id="PTHR21366">
    <property type="entry name" value="GLYOXALASE FAMILY PROTEIN"/>
    <property type="match status" value="1"/>
</dbReference>
<accession>A0AAX3M501</accession>
<dbReference type="InterPro" id="IPR050383">
    <property type="entry name" value="GlyoxalaseI/FosfomycinResist"/>
</dbReference>
<dbReference type="Pfam" id="PF00903">
    <property type="entry name" value="Glyoxalase"/>
    <property type="match status" value="1"/>
</dbReference>
<dbReference type="InterPro" id="IPR037523">
    <property type="entry name" value="VOC_core"/>
</dbReference>
<evidence type="ECO:0000313" key="2">
    <source>
        <dbReference type="EMBL" id="WCT56963.1"/>
    </source>
</evidence>
<evidence type="ECO:0000259" key="1">
    <source>
        <dbReference type="PROSITE" id="PS51819"/>
    </source>
</evidence>
<protein>
    <submittedName>
        <fullName evidence="2">VOC family protein</fullName>
    </submittedName>
</protein>
<feature type="domain" description="VOC" evidence="1">
    <location>
        <begin position="84"/>
        <end position="200"/>
    </location>
</feature>
<dbReference type="InterPro" id="IPR004360">
    <property type="entry name" value="Glyas_Fos-R_dOase_dom"/>
</dbReference>